<feature type="domain" description="Response regulatory" evidence="3">
    <location>
        <begin position="10"/>
        <end position="125"/>
    </location>
</feature>
<dbReference type="Proteomes" id="UP000252357">
    <property type="component" value="Unassembled WGS sequence"/>
</dbReference>
<dbReference type="PANTHER" id="PTHR44591">
    <property type="entry name" value="STRESS RESPONSE REGULATOR PROTEIN 1"/>
    <property type="match status" value="1"/>
</dbReference>
<keyword evidence="5" id="KW-1185">Reference proteome</keyword>
<dbReference type="GO" id="GO:0000160">
    <property type="term" value="P:phosphorelay signal transduction system"/>
    <property type="evidence" value="ECO:0007669"/>
    <property type="project" value="InterPro"/>
</dbReference>
<dbReference type="PANTHER" id="PTHR44591:SF3">
    <property type="entry name" value="RESPONSE REGULATORY DOMAIN-CONTAINING PROTEIN"/>
    <property type="match status" value="1"/>
</dbReference>
<proteinExistence type="predicted"/>
<sequence>MTDTLQTQPNIMIVDDSRVSRMMLRAMVQNLCPTATIQEAADGEEALQVVAGFKPDLLIIDYNMPKMTGLDFALACQAQHPQAKYALLTANVQDSTKARAEEIGVVFFRKPIIETTVKAILALLN</sequence>
<gene>
    <name evidence="4" type="ORF">DU000_03600</name>
</gene>
<evidence type="ECO:0000256" key="2">
    <source>
        <dbReference type="PROSITE-ProRule" id="PRU00169"/>
    </source>
</evidence>
<keyword evidence="1 2" id="KW-0597">Phosphoprotein</keyword>
<dbReference type="RefSeq" id="WP_114401947.1">
    <property type="nucleotide sequence ID" value="NZ_QPGB01000001.1"/>
</dbReference>
<dbReference type="EMBL" id="QPGB01000001">
    <property type="protein sequence ID" value="RCS59800.1"/>
    <property type="molecule type" value="Genomic_DNA"/>
</dbReference>
<dbReference type="AlphaFoldDB" id="A0A368L7Z9"/>
<dbReference type="PROSITE" id="PS50110">
    <property type="entry name" value="RESPONSE_REGULATORY"/>
    <property type="match status" value="1"/>
</dbReference>
<dbReference type="SUPFAM" id="SSF52172">
    <property type="entry name" value="CheY-like"/>
    <property type="match status" value="1"/>
</dbReference>
<dbReference type="Pfam" id="PF00072">
    <property type="entry name" value="Response_reg"/>
    <property type="match status" value="1"/>
</dbReference>
<organism evidence="4 5">
    <name type="scientific">Parvibium lacunae</name>
    <dbReference type="NCBI Taxonomy" id="1888893"/>
    <lineage>
        <taxon>Bacteria</taxon>
        <taxon>Pseudomonadati</taxon>
        <taxon>Pseudomonadota</taxon>
        <taxon>Betaproteobacteria</taxon>
        <taxon>Burkholderiales</taxon>
        <taxon>Alcaligenaceae</taxon>
        <taxon>Parvibium</taxon>
    </lineage>
</organism>
<evidence type="ECO:0000259" key="3">
    <source>
        <dbReference type="PROSITE" id="PS50110"/>
    </source>
</evidence>
<dbReference type="Gene3D" id="3.40.50.2300">
    <property type="match status" value="1"/>
</dbReference>
<dbReference type="SMART" id="SM00448">
    <property type="entry name" value="REC"/>
    <property type="match status" value="1"/>
</dbReference>
<accession>A0A368L7Z9</accession>
<dbReference type="CDD" id="cd00156">
    <property type="entry name" value="REC"/>
    <property type="match status" value="1"/>
</dbReference>
<name>A0A368L7Z9_9BURK</name>
<dbReference type="InterPro" id="IPR050595">
    <property type="entry name" value="Bact_response_regulator"/>
</dbReference>
<protein>
    <submittedName>
        <fullName evidence="4">Response regulator</fullName>
    </submittedName>
</protein>
<evidence type="ECO:0000313" key="5">
    <source>
        <dbReference type="Proteomes" id="UP000252357"/>
    </source>
</evidence>
<dbReference type="InterPro" id="IPR001789">
    <property type="entry name" value="Sig_transdc_resp-reg_receiver"/>
</dbReference>
<feature type="modified residue" description="4-aspartylphosphate" evidence="2">
    <location>
        <position position="61"/>
    </location>
</feature>
<reference evidence="4 5" key="1">
    <citation type="journal article" date="2018" name="Int. J. Syst. Evol. Microbiol.">
        <title>Parvibium lacunae gen. nov., sp. nov., a new member of the family Alcaligenaceae isolated from a freshwater pond.</title>
        <authorList>
            <person name="Chen W.M."/>
            <person name="Xie P.B."/>
            <person name="Hsu M.Y."/>
            <person name="Sheu S.Y."/>
        </authorList>
    </citation>
    <scope>NUCLEOTIDE SEQUENCE [LARGE SCALE GENOMIC DNA]</scope>
    <source>
        <strain evidence="4 5">KMB9</strain>
    </source>
</reference>
<dbReference type="OrthoDB" id="9793549at2"/>
<evidence type="ECO:0000313" key="4">
    <source>
        <dbReference type="EMBL" id="RCS59800.1"/>
    </source>
</evidence>
<evidence type="ECO:0000256" key="1">
    <source>
        <dbReference type="ARBA" id="ARBA00022553"/>
    </source>
</evidence>
<dbReference type="InterPro" id="IPR011006">
    <property type="entry name" value="CheY-like_superfamily"/>
</dbReference>
<comment type="caution">
    <text evidence="4">The sequence shown here is derived from an EMBL/GenBank/DDBJ whole genome shotgun (WGS) entry which is preliminary data.</text>
</comment>